<organism evidence="2 3">
    <name type="scientific">Flemingia macrophylla</name>
    <dbReference type="NCBI Taxonomy" id="520843"/>
    <lineage>
        <taxon>Eukaryota</taxon>
        <taxon>Viridiplantae</taxon>
        <taxon>Streptophyta</taxon>
        <taxon>Embryophyta</taxon>
        <taxon>Tracheophyta</taxon>
        <taxon>Spermatophyta</taxon>
        <taxon>Magnoliopsida</taxon>
        <taxon>eudicotyledons</taxon>
        <taxon>Gunneridae</taxon>
        <taxon>Pentapetalae</taxon>
        <taxon>rosids</taxon>
        <taxon>fabids</taxon>
        <taxon>Fabales</taxon>
        <taxon>Fabaceae</taxon>
        <taxon>Papilionoideae</taxon>
        <taxon>50 kb inversion clade</taxon>
        <taxon>NPAAA clade</taxon>
        <taxon>indigoferoid/millettioid clade</taxon>
        <taxon>Phaseoleae</taxon>
        <taxon>Flemingia</taxon>
    </lineage>
</organism>
<keyword evidence="1" id="KW-1133">Transmembrane helix</keyword>
<dbReference type="PANTHER" id="PTHR31776:SF18">
    <property type="entry name" value="NON-REDUCING END ALPHA-L-ARABINOFURANOSIDASE"/>
    <property type="match status" value="1"/>
</dbReference>
<gene>
    <name evidence="2" type="ORF">Fmac_029553</name>
</gene>
<reference evidence="2 3" key="1">
    <citation type="submission" date="2024-08" db="EMBL/GenBank/DDBJ databases">
        <title>Insights into the chromosomal genome structure of Flemingia macrophylla.</title>
        <authorList>
            <person name="Ding Y."/>
            <person name="Zhao Y."/>
            <person name="Bi W."/>
            <person name="Wu M."/>
            <person name="Zhao G."/>
            <person name="Gong Y."/>
            <person name="Li W."/>
            <person name="Zhang P."/>
        </authorList>
    </citation>
    <scope>NUCLEOTIDE SEQUENCE [LARGE SCALE GENOMIC DNA]</scope>
    <source>
        <strain evidence="2">DYQJB</strain>
        <tissue evidence="2">Leaf</tissue>
    </source>
</reference>
<dbReference type="SUPFAM" id="SSF51445">
    <property type="entry name" value="(Trans)glycosidases"/>
    <property type="match status" value="1"/>
</dbReference>
<dbReference type="PANTHER" id="PTHR31776">
    <property type="entry name" value="ALPHA-L-ARABINOFURANOSIDASE 1"/>
    <property type="match status" value="1"/>
</dbReference>
<accession>A0ABD1LAQ3</accession>
<keyword evidence="1" id="KW-0472">Membrane</keyword>
<evidence type="ECO:0000313" key="2">
    <source>
        <dbReference type="EMBL" id="KAL2320584.1"/>
    </source>
</evidence>
<name>A0ABD1LAQ3_9FABA</name>
<protein>
    <submittedName>
        <fullName evidence="2">Uncharacterized protein</fullName>
    </submittedName>
</protein>
<evidence type="ECO:0000313" key="3">
    <source>
        <dbReference type="Proteomes" id="UP001603857"/>
    </source>
</evidence>
<keyword evidence="1" id="KW-0812">Transmembrane</keyword>
<comment type="caution">
    <text evidence="2">The sequence shown here is derived from an EMBL/GenBank/DDBJ whole genome shotgun (WGS) entry which is preliminary data.</text>
</comment>
<dbReference type="Gene3D" id="3.20.20.80">
    <property type="entry name" value="Glycosidases"/>
    <property type="match status" value="1"/>
</dbReference>
<proteinExistence type="predicted"/>
<evidence type="ECO:0000256" key="1">
    <source>
        <dbReference type="SAM" id="Phobius"/>
    </source>
</evidence>
<dbReference type="AlphaFoldDB" id="A0ABD1LAQ3"/>
<dbReference type="Proteomes" id="UP001603857">
    <property type="component" value="Unassembled WGS sequence"/>
</dbReference>
<keyword evidence="3" id="KW-1185">Reference proteome</keyword>
<dbReference type="InterPro" id="IPR051563">
    <property type="entry name" value="Glycosyl_Hydrolase_51"/>
</dbReference>
<sequence length="109" mass="12521">MNVILDRYGFRDGKWNKVETIVEAKATNHFSSLQITTTMQGSYLLDQVSAMPLDTYMGHGFRKDLFQMVADLKPKFLRFPGTFQSEGLLYSIVLFILGELYTLHSYLIS</sequence>
<dbReference type="InterPro" id="IPR017853">
    <property type="entry name" value="GH"/>
</dbReference>
<dbReference type="EMBL" id="JBGMDY010000010">
    <property type="protein sequence ID" value="KAL2320584.1"/>
    <property type="molecule type" value="Genomic_DNA"/>
</dbReference>
<feature type="transmembrane region" description="Helical" evidence="1">
    <location>
        <begin position="88"/>
        <end position="108"/>
    </location>
</feature>